<dbReference type="GO" id="GO:0005737">
    <property type="term" value="C:cytoplasm"/>
    <property type="evidence" value="ECO:0007669"/>
    <property type="project" value="UniProtKB-SubCell"/>
</dbReference>
<dbReference type="RefSeq" id="XP_028816843.1">
    <property type="nucleotide sequence ID" value="XM_028961010.1"/>
</dbReference>
<evidence type="ECO:0000256" key="1">
    <source>
        <dbReference type="ARBA" id="ARBA00000900"/>
    </source>
</evidence>
<evidence type="ECO:0000256" key="11">
    <source>
        <dbReference type="ARBA" id="ARBA00022771"/>
    </source>
</evidence>
<evidence type="ECO:0000256" key="8">
    <source>
        <dbReference type="ARBA" id="ARBA00022703"/>
    </source>
</evidence>
<dbReference type="PANTHER" id="PTHR10044">
    <property type="entry name" value="INHIBITOR OF APOPTOSIS"/>
    <property type="match status" value="1"/>
</dbReference>
<dbReference type="SUPFAM" id="SSF57924">
    <property type="entry name" value="Inhibitor of apoptosis (IAP) repeat"/>
    <property type="match status" value="3"/>
</dbReference>
<evidence type="ECO:0000256" key="17">
    <source>
        <dbReference type="ARBA" id="ARBA00044244"/>
    </source>
</evidence>
<dbReference type="PROSITE" id="PS01282">
    <property type="entry name" value="BIR_REPEAT_1"/>
    <property type="match status" value="2"/>
</dbReference>
<dbReference type="Pfam" id="PF13920">
    <property type="entry name" value="zf-C3HC4_3"/>
    <property type="match status" value="1"/>
</dbReference>
<evidence type="ECO:0000313" key="21">
    <source>
        <dbReference type="Proteomes" id="UP000694580"/>
    </source>
</evidence>
<comment type="similarity">
    <text evidence="3">Belongs to the IAP family.</text>
</comment>
<dbReference type="RefSeq" id="XP_028816846.1">
    <property type="nucleotide sequence ID" value="XM_028961013.1"/>
</dbReference>
<dbReference type="InterPro" id="IPR050784">
    <property type="entry name" value="IAP"/>
</dbReference>
<keyword evidence="7" id="KW-0879">Wnt signaling pathway</keyword>
<evidence type="ECO:0000256" key="7">
    <source>
        <dbReference type="ARBA" id="ARBA00022687"/>
    </source>
</evidence>
<dbReference type="GO" id="GO:0061630">
    <property type="term" value="F:ubiquitin protein ligase activity"/>
    <property type="evidence" value="ECO:0007669"/>
    <property type="project" value="UniProtKB-EC"/>
</dbReference>
<evidence type="ECO:0000256" key="6">
    <source>
        <dbReference type="ARBA" id="ARBA00022679"/>
    </source>
</evidence>
<dbReference type="PANTHER" id="PTHR10044:SF115">
    <property type="entry name" value="E3 UBIQUITIN-PROTEIN LIGASE XIAP"/>
    <property type="match status" value="1"/>
</dbReference>
<evidence type="ECO:0000256" key="5">
    <source>
        <dbReference type="ARBA" id="ARBA00022490"/>
    </source>
</evidence>
<dbReference type="GO" id="GO:0006915">
    <property type="term" value="P:apoptotic process"/>
    <property type="evidence" value="ECO:0007669"/>
    <property type="project" value="UniProtKB-KW"/>
</dbReference>
<evidence type="ECO:0000256" key="9">
    <source>
        <dbReference type="ARBA" id="ARBA00022723"/>
    </source>
</evidence>
<evidence type="ECO:0000256" key="12">
    <source>
        <dbReference type="ARBA" id="ARBA00022786"/>
    </source>
</evidence>
<dbReference type="GO" id="GO:0043066">
    <property type="term" value="P:negative regulation of apoptotic process"/>
    <property type="evidence" value="ECO:0007669"/>
    <property type="project" value="TreeGrafter"/>
</dbReference>
<dbReference type="Ensembl" id="ENSDCDT00010053900.1">
    <property type="protein sequence ID" value="ENSDCDP00010043826.1"/>
    <property type="gene ID" value="ENSDCDG00010027270.1"/>
</dbReference>
<dbReference type="RefSeq" id="XP_028816845.1">
    <property type="nucleotide sequence ID" value="XM_028961012.1"/>
</dbReference>
<dbReference type="SMART" id="SM00238">
    <property type="entry name" value="BIR"/>
    <property type="match status" value="3"/>
</dbReference>
<dbReference type="RefSeq" id="XP_028816844.1">
    <property type="nucleotide sequence ID" value="XM_028961011.1"/>
</dbReference>
<reference evidence="20" key="2">
    <citation type="submission" date="2025-08" db="UniProtKB">
        <authorList>
            <consortium name="Ensembl"/>
        </authorList>
    </citation>
    <scope>IDENTIFICATION</scope>
</reference>
<dbReference type="RefSeq" id="XP_028816847.1">
    <property type="nucleotide sequence ID" value="XM_028961014.1"/>
</dbReference>
<evidence type="ECO:0000256" key="16">
    <source>
        <dbReference type="ARBA" id="ARBA00044224"/>
    </source>
</evidence>
<evidence type="ECO:0000256" key="2">
    <source>
        <dbReference type="ARBA" id="ARBA00004496"/>
    </source>
</evidence>
<keyword evidence="9" id="KW-0479">Metal-binding</keyword>
<feature type="domain" description="RING-type" evidence="19">
    <location>
        <begin position="400"/>
        <end position="434"/>
    </location>
</feature>
<dbReference type="GO" id="GO:0008270">
    <property type="term" value="F:zinc ion binding"/>
    <property type="evidence" value="ECO:0007669"/>
    <property type="project" value="UniProtKB-KW"/>
</dbReference>
<dbReference type="RefSeq" id="XP_028816849.1">
    <property type="nucleotide sequence ID" value="XM_028961016.1"/>
</dbReference>
<dbReference type="PROSITE" id="PS50089">
    <property type="entry name" value="ZF_RING_2"/>
    <property type="match status" value="1"/>
</dbReference>
<dbReference type="Gene3D" id="1.10.8.10">
    <property type="entry name" value="DNA helicase RuvA subunit, C-terminal domain"/>
    <property type="match status" value="1"/>
</dbReference>
<dbReference type="GeneID" id="114768632"/>
<evidence type="ECO:0000259" key="19">
    <source>
        <dbReference type="PROSITE" id="PS50089"/>
    </source>
</evidence>
<dbReference type="GeneTree" id="ENSGT00940000166874"/>
<dbReference type="SMART" id="SM00184">
    <property type="entry name" value="RING"/>
    <property type="match status" value="1"/>
</dbReference>
<sequence length="447" mass="50114">MDVRSREFESDGSTNWSSISARINSFQQFPRGEQVWVEQLARAGFYYTGQADQVRCFSCQGTVDTWLAEDTPVSRHRRVSPDCAFLSCVHRGGDVQATDEASEATDFSLRTGDVVDETTYPMVPHMCDEDARFQTFQAWPPSSPVRPRDLAQAGLFYEGQEDRVQCFCCGIQLSQWVSGDDPWTEHSKYSRNCFFILGHDVGNVPSLNGDSLRVSLESFEQRLETFSGKSLPVDTETLSRAGFYSSGEGDRVACFRCGGGLKNWQPGEDPWVEHARHYPGCSFVRAEKGPEFVVSVQLRSPRRSGVAASQETRFSKDGEAENILQLELSRKAVELGLEPMKVERTILENIRKTGQGYFSMNELVNDVLNCTVEGDLEASSESKDENPMEKLEKLQREKQCKVCMDCDISIVFIPCGHLVTCQKCSDSLSKCPICCAEITQKVKTYLS</sequence>
<evidence type="ECO:0000256" key="10">
    <source>
        <dbReference type="ARBA" id="ARBA00022737"/>
    </source>
</evidence>
<keyword evidence="12" id="KW-0833">Ubl conjugation pathway</keyword>
<name>A0AAY4DHR1_9TELE</name>
<evidence type="ECO:0000256" key="15">
    <source>
        <dbReference type="ARBA" id="ARBA00044214"/>
    </source>
</evidence>
<dbReference type="GO" id="GO:0043027">
    <property type="term" value="F:cysteine-type endopeptidase inhibitor activity involved in apoptotic process"/>
    <property type="evidence" value="ECO:0007669"/>
    <property type="project" value="TreeGrafter"/>
</dbReference>
<proteinExistence type="inferred from homology"/>
<dbReference type="EC" id="2.3.2.27" evidence="4"/>
<keyword evidence="21" id="KW-1185">Reference proteome</keyword>
<dbReference type="InterPro" id="IPR013083">
    <property type="entry name" value="Znf_RING/FYVE/PHD"/>
</dbReference>
<evidence type="ECO:0000256" key="18">
    <source>
        <dbReference type="PROSITE-ProRule" id="PRU00175"/>
    </source>
</evidence>
<gene>
    <name evidence="20" type="primary">XIAP</name>
</gene>
<dbReference type="PROSITE" id="PS50143">
    <property type="entry name" value="BIR_REPEAT_2"/>
    <property type="match status" value="3"/>
</dbReference>
<dbReference type="CDD" id="cd00022">
    <property type="entry name" value="BIR"/>
    <property type="match status" value="3"/>
</dbReference>
<dbReference type="GO" id="GO:0090263">
    <property type="term" value="P:positive regulation of canonical Wnt signaling pathway"/>
    <property type="evidence" value="ECO:0007669"/>
    <property type="project" value="TreeGrafter"/>
</dbReference>
<keyword evidence="10" id="KW-0677">Repeat</keyword>
<evidence type="ECO:0000256" key="3">
    <source>
        <dbReference type="ARBA" id="ARBA00006672"/>
    </source>
</evidence>
<dbReference type="GO" id="GO:0051726">
    <property type="term" value="P:regulation of cell cycle"/>
    <property type="evidence" value="ECO:0007669"/>
    <property type="project" value="TreeGrafter"/>
</dbReference>
<dbReference type="GO" id="GO:0005634">
    <property type="term" value="C:nucleus"/>
    <property type="evidence" value="ECO:0007669"/>
    <property type="project" value="TreeGrafter"/>
</dbReference>
<dbReference type="Gene3D" id="1.10.1170.10">
    <property type="entry name" value="Inhibitor Of Apoptosis Protein (2mihbC-IAP-1), Chain A"/>
    <property type="match status" value="3"/>
</dbReference>
<evidence type="ECO:0000256" key="13">
    <source>
        <dbReference type="ARBA" id="ARBA00022833"/>
    </source>
</evidence>
<dbReference type="InterPro" id="IPR001841">
    <property type="entry name" value="Znf_RING"/>
</dbReference>
<dbReference type="Gene3D" id="3.30.40.10">
    <property type="entry name" value="Zinc/RING finger domain, C3HC4 (zinc finger)"/>
    <property type="match status" value="1"/>
</dbReference>
<keyword evidence="13" id="KW-0862">Zinc</keyword>
<keyword evidence="6" id="KW-0808">Transferase</keyword>
<reference evidence="20 21" key="1">
    <citation type="submission" date="2020-06" db="EMBL/GenBank/DDBJ databases">
        <authorList>
            <consortium name="Wellcome Sanger Institute Data Sharing"/>
        </authorList>
    </citation>
    <scope>NUCLEOTIDE SEQUENCE [LARGE SCALE GENOMIC DNA]</scope>
</reference>
<dbReference type="GO" id="GO:0031398">
    <property type="term" value="P:positive regulation of protein ubiquitination"/>
    <property type="evidence" value="ECO:0007669"/>
    <property type="project" value="TreeGrafter"/>
</dbReference>
<keyword evidence="5" id="KW-0963">Cytoplasm</keyword>
<dbReference type="Pfam" id="PF00653">
    <property type="entry name" value="BIR"/>
    <property type="match status" value="3"/>
</dbReference>
<evidence type="ECO:0000256" key="14">
    <source>
        <dbReference type="ARBA" id="ARBA00044089"/>
    </source>
</evidence>
<dbReference type="CDD" id="cd16714">
    <property type="entry name" value="RING-HC_BIRC4_8"/>
    <property type="match status" value="1"/>
</dbReference>
<keyword evidence="11 18" id="KW-0863">Zinc-finger</keyword>
<comment type="catalytic activity">
    <reaction evidence="1">
        <text>S-ubiquitinyl-[E2 ubiquitin-conjugating enzyme]-L-cysteine + [acceptor protein]-L-lysine = [E2 ubiquitin-conjugating enzyme]-L-cysteine + N(6)-ubiquitinyl-[acceptor protein]-L-lysine.</text>
        <dbReference type="EC" id="2.3.2.27"/>
    </reaction>
</comment>
<evidence type="ECO:0000256" key="4">
    <source>
        <dbReference type="ARBA" id="ARBA00012483"/>
    </source>
</evidence>
<accession>A0AAY4DHR1</accession>
<dbReference type="Proteomes" id="UP000694580">
    <property type="component" value="Chromosome 18"/>
</dbReference>
<protein>
    <recommendedName>
        <fullName evidence="14">E3 ubiquitin-protein ligase XIAP</fullName>
        <ecNumber evidence="4">2.3.2.27</ecNumber>
    </recommendedName>
    <alternativeName>
        <fullName evidence="15">Baculoviral IAP repeat-containing protein 4</fullName>
    </alternativeName>
    <alternativeName>
        <fullName evidence="17">RING-type E3 ubiquitin transferase XIAP</fullName>
    </alternativeName>
    <alternativeName>
        <fullName evidence="16">X-linked inhibitor of apoptosis protein</fullName>
    </alternativeName>
</protein>
<evidence type="ECO:0000313" key="20">
    <source>
        <dbReference type="Ensembl" id="ENSDCDP00010043826.1"/>
    </source>
</evidence>
<dbReference type="FunFam" id="1.10.1170.10:FF:000002">
    <property type="entry name" value="Baculoviral IAP repeat containing 7"/>
    <property type="match status" value="1"/>
</dbReference>
<comment type="subcellular location">
    <subcellularLocation>
        <location evidence="2">Cytoplasm</location>
    </subcellularLocation>
</comment>
<reference evidence="20" key="3">
    <citation type="submission" date="2025-09" db="UniProtKB">
        <authorList>
            <consortium name="Ensembl"/>
        </authorList>
    </citation>
    <scope>IDENTIFICATION</scope>
</reference>
<organism evidence="20 21">
    <name type="scientific">Denticeps clupeoides</name>
    <name type="common">denticle herring</name>
    <dbReference type="NCBI Taxonomy" id="299321"/>
    <lineage>
        <taxon>Eukaryota</taxon>
        <taxon>Metazoa</taxon>
        <taxon>Chordata</taxon>
        <taxon>Craniata</taxon>
        <taxon>Vertebrata</taxon>
        <taxon>Euteleostomi</taxon>
        <taxon>Actinopterygii</taxon>
        <taxon>Neopterygii</taxon>
        <taxon>Teleostei</taxon>
        <taxon>Clupei</taxon>
        <taxon>Clupeiformes</taxon>
        <taxon>Denticipitoidei</taxon>
        <taxon>Denticipitidae</taxon>
        <taxon>Denticeps</taxon>
    </lineage>
</organism>
<dbReference type="AlphaFoldDB" id="A0AAY4DHR1"/>
<dbReference type="FunFam" id="3.30.40.10:FF:000184">
    <property type="entry name" value="Baculoviral IAP repeat containing 2"/>
    <property type="match status" value="1"/>
</dbReference>
<dbReference type="InterPro" id="IPR001370">
    <property type="entry name" value="BIR_rpt"/>
</dbReference>
<keyword evidence="8" id="KW-0053">Apoptosis</keyword>
<dbReference type="GO" id="GO:0016055">
    <property type="term" value="P:Wnt signaling pathway"/>
    <property type="evidence" value="ECO:0007669"/>
    <property type="project" value="UniProtKB-KW"/>
</dbReference>